<dbReference type="PROSITE" id="PS51910">
    <property type="entry name" value="GH18_2"/>
    <property type="match status" value="1"/>
</dbReference>
<evidence type="ECO:0000256" key="1">
    <source>
        <dbReference type="ARBA" id="ARBA00000822"/>
    </source>
</evidence>
<sequence>MLVLLWPKLALGIIGLFLSADGASAQSGFRLASSPAYRDVEVCPNRCFVSGPSTGNWSVHPDFKQIKKCKQSMFYDFSLYDPVDDEESTHRIHACSSFGPDFSVLPATKSQTEVLGSVNVDFEMGWWNEGFGLAASGIRSLMKQLRTYLEQGYGTTDRPFIMFAQSGQATVGLYIGQGLLYHGLASSALKTFQNRLVSFNTSTPSLAMQLCGPRYDSSHVFGIMATSNGSFSAIQDAIKGWNNASCLSFSESDRLAGEVELTTPLVQANGSTNSTVAARFFSRLHSRADCKTVQVESGDSCAKLASKCGISAADFTKYNSASSFCSTLKPKQHVCCSSGSLPDFSPSPNPDGSCHSYQVKPNDNCDDLAAQFSLTRQKLEDFNKKTWGWNGCQLLFIDTIMCLSKGTPPFPAEIANAVCGPQKPGSKPPTDGSDIAKLNPCPLNACCNIWGQCGITRDFCIDTNTGAPGTAKPGTYGCISNCGMDVVKGDGGGSIRVGYFEGYGMGRDCLYQDASQIDSSAYTHIHFAFGTLTADYEVQTGDELSSYQFSQFKLIKNARKVLSFGGWDFSTFPATYAIFRNGVTPANRLKMATNIANFIKKHNLDGVDIDWEYPGAPDLPGIPPASKDDGPNYLAFLVILKNLLPGKSVSIAAPSSYWYLKQYPIKEIGKVVDYIVYMTYDLHGQWDADNANSQEACDTGKCLRSQVNLTETKQSLAMITKAGVPGSKVIVGVTSYGRSFKMAEAGCWGPNCQFIGDRLNSQATKGVCTGTAGYIADAEIAEIMNDKRRVGRVTTSFLDPTSNSDILVYDDNQWVSYMSASTKKTRTSLYTAWGMGGTTDWATDLQKYHDVPHPASSWAVFKERAQNGENPKSDDSRNGGWTDLNCDDEYVNHKNQYSAQERWKGLKAAEAWRDVRRIYEDTDRNTGITFISSVLQTLKAETGSAECGSVLPSGCQAIGCPQGANGPLSGPAAELIWNALTTIHNMHAAYHQTLFNAVALSATALDNLEDNFAPIPPEPDNTWLLLVIDLVTLGTLSAAGPFFNTFLKSLPYFAKAAGSTLDNAKDTTMTIIGQSTTIAKDMLADPKGSDWKPENQRAFSNFMGQVVNGWANVTAKALEELFRGTPEALDRIEKAIADGKLNDGSGQQAAGTADEPTLRANIQKSFFAYAIPALWKVSSAWAFVVDSGFGCNVDKPLKKYLDDKTMDATGYCFEGNMYYLVRVEGNAQDCGEGGCLDRMFSTPPGLDSLDGTNFGGVTKEILIKGSVRTYIQNGKKNGGGGADVGNRGTINDLLDVDVTTPGFIRLPVCSPERAFQSWDTSSLGSSPNFPCDIPPGKDECGESSFENQSSDASPSVSDCLQIIKNIEGDGTTEWTTQVVGKRQREIAKYGSCQFGVEATEVNGNVEFYVGGQDVIDIINESIKRFGGSGKVGAKGDMKCNGNIKKQGVKWGLY</sequence>
<dbReference type="GeneID" id="41977610"/>
<organism evidence="18 19">
    <name type="scientific">Thyridium curvatum</name>
    <dbReference type="NCBI Taxonomy" id="1093900"/>
    <lineage>
        <taxon>Eukaryota</taxon>
        <taxon>Fungi</taxon>
        <taxon>Dikarya</taxon>
        <taxon>Ascomycota</taxon>
        <taxon>Pezizomycotina</taxon>
        <taxon>Sordariomycetes</taxon>
        <taxon>Sordariomycetidae</taxon>
        <taxon>Thyridiales</taxon>
        <taxon>Thyridiaceae</taxon>
        <taxon>Thyridium</taxon>
    </lineage>
</organism>
<dbReference type="PROSITE" id="PS51782">
    <property type="entry name" value="LYSM"/>
    <property type="match status" value="2"/>
</dbReference>
<keyword evidence="7 13" id="KW-0378">Hydrolase</keyword>
<name>A0A507AN89_9PEZI</name>
<dbReference type="GO" id="GO:0008061">
    <property type="term" value="F:chitin binding"/>
    <property type="evidence" value="ECO:0007669"/>
    <property type="project" value="UniProtKB-KW"/>
</dbReference>
<dbReference type="Pfam" id="PF14856">
    <property type="entry name" value="Hce2"/>
    <property type="match status" value="1"/>
</dbReference>
<dbReference type="InterPro" id="IPR029070">
    <property type="entry name" value="Chitinase_insertion_sf"/>
</dbReference>
<feature type="chain" id="PRO_5021193924" description="chitinase" evidence="15">
    <location>
        <begin position="26"/>
        <end position="1453"/>
    </location>
</feature>
<feature type="domain" description="LysM" evidence="16">
    <location>
        <begin position="355"/>
        <end position="403"/>
    </location>
</feature>
<evidence type="ECO:0000256" key="7">
    <source>
        <dbReference type="ARBA" id="ARBA00022801"/>
    </source>
</evidence>
<dbReference type="InterPro" id="IPR011583">
    <property type="entry name" value="Chitinase_II/V-like_cat"/>
</dbReference>
<evidence type="ECO:0000259" key="17">
    <source>
        <dbReference type="PROSITE" id="PS51910"/>
    </source>
</evidence>
<dbReference type="CDD" id="cd02878">
    <property type="entry name" value="GH18_zymocin_alpha"/>
    <property type="match status" value="1"/>
</dbReference>
<evidence type="ECO:0000256" key="14">
    <source>
        <dbReference type="SAM" id="MobiDB-lite"/>
    </source>
</evidence>
<dbReference type="InterPro" id="IPR036861">
    <property type="entry name" value="Endochitinase-like_sf"/>
</dbReference>
<evidence type="ECO:0000256" key="4">
    <source>
        <dbReference type="ARBA" id="ARBA00012729"/>
    </source>
</evidence>
<keyword evidence="9" id="KW-0843">Virulence</keyword>
<keyword evidence="6" id="KW-0147">Chitin-binding</keyword>
<proteinExistence type="inferred from homology"/>
<dbReference type="InterPro" id="IPR001223">
    <property type="entry name" value="Glyco_hydro18_cat"/>
</dbReference>
<keyword evidence="8" id="KW-0146">Chitin degradation</keyword>
<dbReference type="SUPFAM" id="SSF54106">
    <property type="entry name" value="LysM domain"/>
    <property type="match status" value="1"/>
</dbReference>
<dbReference type="SUPFAM" id="SSF54556">
    <property type="entry name" value="Chitinase insertion domain"/>
    <property type="match status" value="1"/>
</dbReference>
<evidence type="ECO:0000313" key="18">
    <source>
        <dbReference type="EMBL" id="TPX08096.1"/>
    </source>
</evidence>
<dbReference type="InterPro" id="IPR001579">
    <property type="entry name" value="Glyco_hydro_18_chit_AS"/>
</dbReference>
<evidence type="ECO:0000259" key="16">
    <source>
        <dbReference type="PROSITE" id="PS51782"/>
    </source>
</evidence>
<dbReference type="Gene3D" id="3.30.60.10">
    <property type="entry name" value="Endochitinase-like"/>
    <property type="match status" value="1"/>
</dbReference>
<feature type="compositionally biased region" description="Polar residues" evidence="14">
    <location>
        <begin position="1344"/>
        <end position="1354"/>
    </location>
</feature>
<dbReference type="Gene3D" id="3.10.350.10">
    <property type="entry name" value="LysM domain"/>
    <property type="match status" value="2"/>
</dbReference>
<feature type="domain" description="LysM" evidence="16">
    <location>
        <begin position="291"/>
        <end position="336"/>
    </location>
</feature>
<dbReference type="RefSeq" id="XP_030989807.1">
    <property type="nucleotide sequence ID" value="XM_031132750.1"/>
</dbReference>
<dbReference type="InterPro" id="IPR029226">
    <property type="entry name" value="Ecp2-like"/>
</dbReference>
<dbReference type="SUPFAM" id="SSF57016">
    <property type="entry name" value="Plant lectins/antimicrobial peptides"/>
    <property type="match status" value="1"/>
</dbReference>
<dbReference type="Proteomes" id="UP000319257">
    <property type="component" value="Unassembled WGS sequence"/>
</dbReference>
<keyword evidence="5" id="KW-0964">Secreted</keyword>
<keyword evidence="12" id="KW-0624">Polysaccharide degradation</keyword>
<feature type="signal peptide" evidence="15">
    <location>
        <begin position="1"/>
        <end position="25"/>
    </location>
</feature>
<dbReference type="OrthoDB" id="73875at2759"/>
<dbReference type="PROSITE" id="PS01095">
    <property type="entry name" value="GH18_1"/>
    <property type="match status" value="1"/>
</dbReference>
<feature type="domain" description="GH18" evidence="17">
    <location>
        <begin position="494"/>
        <end position="866"/>
    </location>
</feature>
<dbReference type="SMART" id="SM00636">
    <property type="entry name" value="Glyco_18"/>
    <property type="match status" value="1"/>
</dbReference>
<reference evidence="18 19" key="1">
    <citation type="submission" date="2019-06" db="EMBL/GenBank/DDBJ databases">
        <title>Draft genome sequence of the filamentous fungus Phialemoniopsis curvata isolated from diesel fuel.</title>
        <authorList>
            <person name="Varaljay V.A."/>
            <person name="Lyon W.J."/>
            <person name="Crouch A.L."/>
            <person name="Drake C.E."/>
            <person name="Hollomon J.M."/>
            <person name="Nadeau L.J."/>
            <person name="Nunn H.S."/>
            <person name="Stevenson B.S."/>
            <person name="Bojanowski C.L."/>
            <person name="Crookes-Goodson W.J."/>
        </authorList>
    </citation>
    <scope>NUCLEOTIDE SEQUENCE [LARGE SCALE GENOMIC DNA]</scope>
    <source>
        <strain evidence="18 19">D216</strain>
    </source>
</reference>
<keyword evidence="19" id="KW-1185">Reference proteome</keyword>
<dbReference type="EMBL" id="SKBQ01000080">
    <property type="protein sequence ID" value="TPX08096.1"/>
    <property type="molecule type" value="Genomic_DNA"/>
</dbReference>
<comment type="similarity">
    <text evidence="3">Belongs to the glycosyl hydrolase 18 family. Chitinase class V subfamily.</text>
</comment>
<dbReference type="GO" id="GO:0008843">
    <property type="term" value="F:endochitinase activity"/>
    <property type="evidence" value="ECO:0007669"/>
    <property type="project" value="UniProtKB-EC"/>
</dbReference>
<dbReference type="GO" id="GO:0000272">
    <property type="term" value="P:polysaccharide catabolic process"/>
    <property type="evidence" value="ECO:0007669"/>
    <property type="project" value="UniProtKB-KW"/>
</dbReference>
<dbReference type="EC" id="3.2.1.14" evidence="4"/>
<dbReference type="InterPro" id="IPR018392">
    <property type="entry name" value="LysM"/>
</dbReference>
<keyword evidence="15" id="KW-0732">Signal</keyword>
<comment type="caution">
    <text evidence="18">The sequence shown here is derived from an EMBL/GenBank/DDBJ whole genome shotgun (WGS) entry which is preliminary data.</text>
</comment>
<evidence type="ECO:0000256" key="12">
    <source>
        <dbReference type="ARBA" id="ARBA00023326"/>
    </source>
</evidence>
<dbReference type="PANTHER" id="PTHR47700:SF1">
    <property type="entry name" value="CHITINASE"/>
    <property type="match status" value="1"/>
</dbReference>
<comment type="catalytic activity">
    <reaction evidence="1">
        <text>Random endo-hydrolysis of N-acetyl-beta-D-glucosaminide (1-&gt;4)-beta-linkages in chitin and chitodextrins.</text>
        <dbReference type="EC" id="3.2.1.14"/>
    </reaction>
</comment>
<evidence type="ECO:0000256" key="10">
    <source>
        <dbReference type="ARBA" id="ARBA00023277"/>
    </source>
</evidence>
<dbReference type="PANTHER" id="PTHR47700">
    <property type="entry name" value="V CHITINASE, PUTATIVE (AFU_ORTHOLOGUE AFUA_6G13720)-RELATED"/>
    <property type="match status" value="1"/>
</dbReference>
<dbReference type="STRING" id="1093900.A0A507AN89"/>
<dbReference type="GO" id="GO:0006032">
    <property type="term" value="P:chitin catabolic process"/>
    <property type="evidence" value="ECO:0007669"/>
    <property type="project" value="UniProtKB-KW"/>
</dbReference>
<evidence type="ECO:0000256" key="3">
    <source>
        <dbReference type="ARBA" id="ARBA00008682"/>
    </source>
</evidence>
<dbReference type="GO" id="GO:0005576">
    <property type="term" value="C:extracellular region"/>
    <property type="evidence" value="ECO:0007669"/>
    <property type="project" value="UniProtKB-SubCell"/>
</dbReference>
<dbReference type="Pfam" id="PF01476">
    <property type="entry name" value="LysM"/>
    <property type="match status" value="1"/>
</dbReference>
<evidence type="ECO:0000256" key="15">
    <source>
        <dbReference type="SAM" id="SignalP"/>
    </source>
</evidence>
<feature type="region of interest" description="Disordered" evidence="14">
    <location>
        <begin position="1335"/>
        <end position="1354"/>
    </location>
</feature>
<evidence type="ECO:0000313" key="19">
    <source>
        <dbReference type="Proteomes" id="UP000319257"/>
    </source>
</evidence>
<evidence type="ECO:0000256" key="5">
    <source>
        <dbReference type="ARBA" id="ARBA00022525"/>
    </source>
</evidence>
<comment type="subcellular location">
    <subcellularLocation>
        <location evidence="2">Secreted</location>
    </subcellularLocation>
</comment>
<dbReference type="InterPro" id="IPR036779">
    <property type="entry name" value="LysM_dom_sf"/>
</dbReference>
<dbReference type="SUPFAM" id="SSF51445">
    <property type="entry name" value="(Trans)glycosidases"/>
    <property type="match status" value="1"/>
</dbReference>
<keyword evidence="11 13" id="KW-0326">Glycosidase</keyword>
<evidence type="ECO:0000256" key="13">
    <source>
        <dbReference type="RuleBase" id="RU000489"/>
    </source>
</evidence>
<dbReference type="SMART" id="SM00257">
    <property type="entry name" value="LysM"/>
    <property type="match status" value="2"/>
</dbReference>
<dbReference type="InterPro" id="IPR017853">
    <property type="entry name" value="GH"/>
</dbReference>
<evidence type="ECO:0000256" key="2">
    <source>
        <dbReference type="ARBA" id="ARBA00004613"/>
    </source>
</evidence>
<evidence type="ECO:0000256" key="9">
    <source>
        <dbReference type="ARBA" id="ARBA00023026"/>
    </source>
</evidence>
<evidence type="ECO:0000256" key="8">
    <source>
        <dbReference type="ARBA" id="ARBA00023024"/>
    </source>
</evidence>
<dbReference type="InterPro" id="IPR053214">
    <property type="entry name" value="LysM12-like"/>
</dbReference>
<keyword evidence="10" id="KW-0119">Carbohydrate metabolism</keyword>
<dbReference type="CDD" id="cd00035">
    <property type="entry name" value="ChtBD1"/>
    <property type="match status" value="1"/>
</dbReference>
<evidence type="ECO:0000256" key="6">
    <source>
        <dbReference type="ARBA" id="ARBA00022669"/>
    </source>
</evidence>
<dbReference type="Gene3D" id="3.20.20.80">
    <property type="entry name" value="Glycosidases"/>
    <property type="match status" value="1"/>
</dbReference>
<accession>A0A507AN89</accession>
<gene>
    <name evidence="18" type="ORF">E0L32_010163</name>
</gene>
<dbReference type="Pfam" id="PF00704">
    <property type="entry name" value="Glyco_hydro_18"/>
    <property type="match status" value="1"/>
</dbReference>
<dbReference type="Gene3D" id="3.10.50.10">
    <property type="match status" value="1"/>
</dbReference>
<dbReference type="InParanoid" id="A0A507AN89"/>
<protein>
    <recommendedName>
        <fullName evidence="4">chitinase</fullName>
        <ecNumber evidence="4">3.2.1.14</ecNumber>
    </recommendedName>
</protein>
<evidence type="ECO:0000256" key="11">
    <source>
        <dbReference type="ARBA" id="ARBA00023295"/>
    </source>
</evidence>